<dbReference type="EMBL" id="FZOQ01000013">
    <property type="protein sequence ID" value="SNS77567.1"/>
    <property type="molecule type" value="Genomic_DNA"/>
</dbReference>
<dbReference type="RefSeq" id="WP_179223051.1">
    <property type="nucleotide sequence ID" value="NZ_FZOQ01000013.1"/>
</dbReference>
<feature type="compositionally biased region" description="Basic and acidic residues" evidence="1">
    <location>
        <begin position="39"/>
        <end position="58"/>
    </location>
</feature>
<accession>A0A239H866</accession>
<gene>
    <name evidence="2" type="ORF">SAMN06296052_11323</name>
</gene>
<dbReference type="Proteomes" id="UP000198432">
    <property type="component" value="Unassembled WGS sequence"/>
</dbReference>
<dbReference type="AlphaFoldDB" id="A0A239H866"/>
<evidence type="ECO:0000313" key="2">
    <source>
        <dbReference type="EMBL" id="SNS77567.1"/>
    </source>
</evidence>
<reference evidence="3" key="1">
    <citation type="submission" date="2017-06" db="EMBL/GenBank/DDBJ databases">
        <authorList>
            <person name="Varghese N."/>
            <person name="Submissions S."/>
        </authorList>
    </citation>
    <scope>NUCLEOTIDE SEQUENCE [LARGE SCALE GENOMIC DNA]</scope>
    <source>
        <strain evidence="3">NKM1</strain>
    </source>
</reference>
<evidence type="ECO:0000313" key="3">
    <source>
        <dbReference type="Proteomes" id="UP000198432"/>
    </source>
</evidence>
<name>A0A239H866_9BACT</name>
<evidence type="ECO:0000256" key="1">
    <source>
        <dbReference type="SAM" id="MobiDB-lite"/>
    </source>
</evidence>
<keyword evidence="3" id="KW-1185">Reference proteome</keyword>
<proteinExistence type="predicted"/>
<feature type="region of interest" description="Disordered" evidence="1">
    <location>
        <begin position="1"/>
        <end position="58"/>
    </location>
</feature>
<feature type="compositionally biased region" description="Basic and acidic residues" evidence="1">
    <location>
        <begin position="1"/>
        <end position="23"/>
    </location>
</feature>
<protein>
    <submittedName>
        <fullName evidence="2">Uncharacterized protein</fullName>
    </submittedName>
</protein>
<organism evidence="2 3">
    <name type="scientific">Pontibacter ummariensis</name>
    <dbReference type="NCBI Taxonomy" id="1610492"/>
    <lineage>
        <taxon>Bacteria</taxon>
        <taxon>Pseudomonadati</taxon>
        <taxon>Bacteroidota</taxon>
        <taxon>Cytophagia</taxon>
        <taxon>Cytophagales</taxon>
        <taxon>Hymenobacteraceae</taxon>
        <taxon>Pontibacter</taxon>
    </lineage>
</organism>
<sequence>MPDEQNRKPMQESTKDDSSDVQKVKQKQAAPPPAPPKNSHADRTDRPTKDSGTEKERP</sequence>